<keyword evidence="10" id="KW-1185">Reference proteome</keyword>
<gene>
    <name evidence="9" type="ORF">Acor_51400</name>
</gene>
<keyword evidence="6" id="KW-0811">Translocation</keyword>
<name>A0A5M3W2U4_9ACTN</name>
<dbReference type="NCBIfam" id="NF002377">
    <property type="entry name" value="PRK01371.1-4"/>
    <property type="match status" value="1"/>
</dbReference>
<reference evidence="9 10" key="1">
    <citation type="submission" date="2019-10" db="EMBL/GenBank/DDBJ databases">
        <title>Whole genome shotgun sequence of Acrocarpospora corrugata NBRC 13972.</title>
        <authorList>
            <person name="Ichikawa N."/>
            <person name="Kimura A."/>
            <person name="Kitahashi Y."/>
            <person name="Komaki H."/>
            <person name="Oguchi A."/>
        </authorList>
    </citation>
    <scope>NUCLEOTIDE SEQUENCE [LARGE SCALE GENOMIC DNA]</scope>
    <source>
        <strain evidence="9 10">NBRC 13972</strain>
    </source>
</reference>
<evidence type="ECO:0000313" key="10">
    <source>
        <dbReference type="Proteomes" id="UP000334990"/>
    </source>
</evidence>
<dbReference type="GO" id="GO:0016020">
    <property type="term" value="C:membrane"/>
    <property type="evidence" value="ECO:0007669"/>
    <property type="project" value="UniProtKB-SubCell"/>
</dbReference>
<dbReference type="RefSeq" id="WP_155339255.1">
    <property type="nucleotide sequence ID" value="NZ_BAAABN010000035.1"/>
</dbReference>
<sequence length="117" mass="12921">MFGLGWPEIIALVVIALLVFGPEKLPQAASQAGRTLRQLRQMANNARSDLEANLGPEFKNFDPADLNPKTFVRKHLLDEVEKDWDEPEPPPLEPPVPVPAAVELNSGEIPPYDNEAT</sequence>
<dbReference type="InterPro" id="IPR003369">
    <property type="entry name" value="TatA/B/E"/>
</dbReference>
<keyword evidence="7" id="KW-0472">Membrane</keyword>
<comment type="subcellular location">
    <subcellularLocation>
        <location evidence="1">Membrane</location>
        <topology evidence="1">Single-pass membrane protein</topology>
    </subcellularLocation>
</comment>
<evidence type="ECO:0000256" key="1">
    <source>
        <dbReference type="ARBA" id="ARBA00004167"/>
    </source>
</evidence>
<feature type="compositionally biased region" description="Pro residues" evidence="8">
    <location>
        <begin position="89"/>
        <end position="98"/>
    </location>
</feature>
<dbReference type="PANTHER" id="PTHR33162:SF1">
    <property type="entry name" value="SEC-INDEPENDENT PROTEIN TRANSLOCASE PROTEIN TATA, CHLOROPLASTIC"/>
    <property type="match status" value="1"/>
</dbReference>
<keyword evidence="3" id="KW-0812">Transmembrane</keyword>
<evidence type="ECO:0000256" key="6">
    <source>
        <dbReference type="ARBA" id="ARBA00023010"/>
    </source>
</evidence>
<keyword evidence="4" id="KW-0653">Protein transport</keyword>
<evidence type="ECO:0000256" key="8">
    <source>
        <dbReference type="SAM" id="MobiDB-lite"/>
    </source>
</evidence>
<evidence type="ECO:0000313" key="9">
    <source>
        <dbReference type="EMBL" id="GES03074.1"/>
    </source>
</evidence>
<evidence type="ECO:0000256" key="7">
    <source>
        <dbReference type="ARBA" id="ARBA00023136"/>
    </source>
</evidence>
<evidence type="ECO:0000256" key="3">
    <source>
        <dbReference type="ARBA" id="ARBA00022692"/>
    </source>
</evidence>
<keyword evidence="5" id="KW-1133">Transmembrane helix</keyword>
<dbReference type="Gene3D" id="1.20.5.3310">
    <property type="match status" value="1"/>
</dbReference>
<comment type="caution">
    <text evidence="9">The sequence shown here is derived from an EMBL/GenBank/DDBJ whole genome shotgun (WGS) entry which is preliminary data.</text>
</comment>
<organism evidence="9 10">
    <name type="scientific">Acrocarpospora corrugata</name>
    <dbReference type="NCBI Taxonomy" id="35763"/>
    <lineage>
        <taxon>Bacteria</taxon>
        <taxon>Bacillati</taxon>
        <taxon>Actinomycetota</taxon>
        <taxon>Actinomycetes</taxon>
        <taxon>Streptosporangiales</taxon>
        <taxon>Streptosporangiaceae</taxon>
        <taxon>Acrocarpospora</taxon>
    </lineage>
</organism>
<dbReference type="PRINTS" id="PR01506">
    <property type="entry name" value="TATBPROTEIN"/>
</dbReference>
<dbReference type="Pfam" id="PF02416">
    <property type="entry name" value="TatA_B_E"/>
    <property type="match status" value="1"/>
</dbReference>
<evidence type="ECO:0008006" key="11">
    <source>
        <dbReference type="Google" id="ProtNLM"/>
    </source>
</evidence>
<keyword evidence="2" id="KW-0813">Transport</keyword>
<evidence type="ECO:0000256" key="2">
    <source>
        <dbReference type="ARBA" id="ARBA00022448"/>
    </source>
</evidence>
<protein>
    <recommendedName>
        <fullName evidence="11">Translocase</fullName>
    </recommendedName>
</protein>
<dbReference type="OrthoDB" id="3267321at2"/>
<dbReference type="PANTHER" id="PTHR33162">
    <property type="entry name" value="SEC-INDEPENDENT PROTEIN TRANSLOCASE PROTEIN TATA, CHLOROPLASTIC"/>
    <property type="match status" value="1"/>
</dbReference>
<feature type="region of interest" description="Disordered" evidence="8">
    <location>
        <begin position="80"/>
        <end position="117"/>
    </location>
</feature>
<dbReference type="EMBL" id="BLAD01000064">
    <property type="protein sequence ID" value="GES03074.1"/>
    <property type="molecule type" value="Genomic_DNA"/>
</dbReference>
<dbReference type="Proteomes" id="UP000334990">
    <property type="component" value="Unassembled WGS sequence"/>
</dbReference>
<dbReference type="AlphaFoldDB" id="A0A5M3W2U4"/>
<evidence type="ECO:0000256" key="5">
    <source>
        <dbReference type="ARBA" id="ARBA00022989"/>
    </source>
</evidence>
<accession>A0A5M3W2U4</accession>
<evidence type="ECO:0000256" key="4">
    <source>
        <dbReference type="ARBA" id="ARBA00022927"/>
    </source>
</evidence>
<dbReference type="GO" id="GO:0015031">
    <property type="term" value="P:protein transport"/>
    <property type="evidence" value="ECO:0007669"/>
    <property type="project" value="UniProtKB-KW"/>
</dbReference>
<proteinExistence type="predicted"/>